<dbReference type="HAMAP" id="MF_01365_B">
    <property type="entry name" value="Ribosomal_uL6_B"/>
    <property type="match status" value="1"/>
</dbReference>
<keyword evidence="5 6" id="KW-0687">Ribonucleoprotein</keyword>
<dbReference type="PRINTS" id="PR00059">
    <property type="entry name" value="RIBOSOMALL6"/>
</dbReference>
<feature type="region of interest" description="Disordered" evidence="9">
    <location>
        <begin position="158"/>
        <end position="181"/>
    </location>
</feature>
<dbReference type="InterPro" id="IPR002358">
    <property type="entry name" value="Ribosomal_uL6_CS"/>
</dbReference>
<keyword evidence="3 6" id="KW-0694">RNA-binding</keyword>
<proteinExistence type="inferred from homology"/>
<evidence type="ECO:0000256" key="4">
    <source>
        <dbReference type="ARBA" id="ARBA00022980"/>
    </source>
</evidence>
<keyword evidence="2 6" id="KW-0699">rRNA-binding</keyword>
<dbReference type="GO" id="GO:0003735">
    <property type="term" value="F:structural constituent of ribosome"/>
    <property type="evidence" value="ECO:0007669"/>
    <property type="project" value="UniProtKB-UniRule"/>
</dbReference>
<dbReference type="FunFam" id="3.90.930.12:FF:000001">
    <property type="entry name" value="50S ribosomal protein L6"/>
    <property type="match status" value="1"/>
</dbReference>
<reference evidence="11 12" key="1">
    <citation type="submission" date="2018-08" db="EMBL/GenBank/DDBJ databases">
        <title>A genome reference for cultivated species of the human gut microbiota.</title>
        <authorList>
            <person name="Zou Y."/>
            <person name="Xue W."/>
            <person name="Luo G."/>
        </authorList>
    </citation>
    <scope>NUCLEOTIDE SEQUENCE [LARGE SCALE GENOMIC DNA]</scope>
    <source>
        <strain evidence="11 12">AF24-29</strain>
    </source>
</reference>
<dbReference type="Proteomes" id="UP000284178">
    <property type="component" value="Unassembled WGS sequence"/>
</dbReference>
<dbReference type="PANTHER" id="PTHR11655">
    <property type="entry name" value="60S/50S RIBOSOMAL PROTEIN L6/L9"/>
    <property type="match status" value="1"/>
</dbReference>
<evidence type="ECO:0000256" key="1">
    <source>
        <dbReference type="ARBA" id="ARBA00009356"/>
    </source>
</evidence>
<dbReference type="PANTHER" id="PTHR11655:SF14">
    <property type="entry name" value="LARGE RIBOSOMAL SUBUNIT PROTEIN UL6M"/>
    <property type="match status" value="1"/>
</dbReference>
<dbReference type="InterPro" id="IPR020040">
    <property type="entry name" value="Ribosomal_uL6_a/b-dom"/>
</dbReference>
<dbReference type="InterPro" id="IPR000702">
    <property type="entry name" value="Ribosomal_uL6-like"/>
</dbReference>
<protein>
    <recommendedName>
        <fullName evidence="6">Large ribosomal subunit protein uL6</fullName>
    </recommendedName>
</protein>
<evidence type="ECO:0000256" key="8">
    <source>
        <dbReference type="RuleBase" id="RU003870"/>
    </source>
</evidence>
<evidence type="ECO:0000259" key="10">
    <source>
        <dbReference type="Pfam" id="PF00347"/>
    </source>
</evidence>
<sequence>MSRIGNKTITIPAGVEVTVAAGNEVTVKGPKGTLTRQFNENMQIDVNGNEIKVVRPNDEKHIKQLHGTTRALLHNMVVGVSEGFTRELEVVGIGFRAAVSGNKLTLNVGFSHPVEFEVEEGLKVECPSATEIKVSGIDKQRVGEFAAVVRATKKPEPYKGKGIRYKGEHVRRKEGKTAGKK</sequence>
<dbReference type="Pfam" id="PF00347">
    <property type="entry name" value="Ribosomal_L6"/>
    <property type="match status" value="2"/>
</dbReference>
<dbReference type="Gene3D" id="3.90.930.12">
    <property type="entry name" value="Ribosomal protein L6, alpha-beta domain"/>
    <property type="match status" value="2"/>
</dbReference>
<dbReference type="AlphaFoldDB" id="A0A412FX71"/>
<feature type="compositionally biased region" description="Basic residues" evidence="9">
    <location>
        <begin position="161"/>
        <end position="181"/>
    </location>
</feature>
<keyword evidence="4 6" id="KW-0689">Ribosomal protein</keyword>
<evidence type="ECO:0000313" key="12">
    <source>
        <dbReference type="Proteomes" id="UP000284178"/>
    </source>
</evidence>
<comment type="similarity">
    <text evidence="1 6 7">Belongs to the universal ribosomal protein uL6 family.</text>
</comment>
<evidence type="ECO:0000256" key="3">
    <source>
        <dbReference type="ARBA" id="ARBA00022884"/>
    </source>
</evidence>
<gene>
    <name evidence="6" type="primary">rplF</name>
    <name evidence="11" type="ORF">DWY25_11820</name>
</gene>
<comment type="subunit">
    <text evidence="6">Part of the 50S ribosomal subunit.</text>
</comment>
<dbReference type="InterPro" id="IPR036789">
    <property type="entry name" value="Ribosomal_uL6-like_a/b-dom_sf"/>
</dbReference>
<dbReference type="EMBL" id="QRUP01000014">
    <property type="protein sequence ID" value="RGR72746.1"/>
    <property type="molecule type" value="Genomic_DNA"/>
</dbReference>
<dbReference type="GO" id="GO:0019843">
    <property type="term" value="F:rRNA binding"/>
    <property type="evidence" value="ECO:0007669"/>
    <property type="project" value="UniProtKB-UniRule"/>
</dbReference>
<dbReference type="FunFam" id="3.90.930.12:FF:000002">
    <property type="entry name" value="50S ribosomal protein L6"/>
    <property type="match status" value="1"/>
</dbReference>
<keyword evidence="12" id="KW-1185">Reference proteome</keyword>
<dbReference type="NCBIfam" id="TIGR03654">
    <property type="entry name" value="L6_bact"/>
    <property type="match status" value="1"/>
</dbReference>
<name>A0A412FX71_9FIRM</name>
<evidence type="ECO:0000256" key="5">
    <source>
        <dbReference type="ARBA" id="ARBA00023274"/>
    </source>
</evidence>
<accession>A0A412FX71</accession>
<dbReference type="RefSeq" id="WP_072685406.1">
    <property type="nucleotide sequence ID" value="NZ_CABJCV010000014.1"/>
</dbReference>
<dbReference type="GO" id="GO:0002181">
    <property type="term" value="P:cytoplasmic translation"/>
    <property type="evidence" value="ECO:0007669"/>
    <property type="project" value="TreeGrafter"/>
</dbReference>
<organism evidence="11 12">
    <name type="scientific">Holdemania filiformis</name>
    <dbReference type="NCBI Taxonomy" id="61171"/>
    <lineage>
        <taxon>Bacteria</taxon>
        <taxon>Bacillati</taxon>
        <taxon>Bacillota</taxon>
        <taxon>Erysipelotrichia</taxon>
        <taxon>Erysipelotrichales</taxon>
        <taxon>Erysipelotrichaceae</taxon>
        <taxon>Holdemania</taxon>
    </lineage>
</organism>
<dbReference type="GO" id="GO:0022625">
    <property type="term" value="C:cytosolic large ribosomal subunit"/>
    <property type="evidence" value="ECO:0007669"/>
    <property type="project" value="UniProtKB-UniRule"/>
</dbReference>
<feature type="domain" description="Large ribosomal subunit protein uL6 alpha-beta" evidence="10">
    <location>
        <begin position="11"/>
        <end position="83"/>
    </location>
</feature>
<dbReference type="SUPFAM" id="SSF56053">
    <property type="entry name" value="Ribosomal protein L6"/>
    <property type="match status" value="2"/>
</dbReference>
<dbReference type="PROSITE" id="PS00525">
    <property type="entry name" value="RIBOSOMAL_L6_1"/>
    <property type="match status" value="1"/>
</dbReference>
<comment type="function">
    <text evidence="6 8">This protein binds to the 23S rRNA, and is important in its secondary structure. It is located near the subunit interface in the base of the L7/L12 stalk, and near the tRNA binding site of the peptidyltransferase center.</text>
</comment>
<evidence type="ECO:0000313" key="11">
    <source>
        <dbReference type="EMBL" id="RGR72746.1"/>
    </source>
</evidence>
<comment type="caution">
    <text evidence="11">The sequence shown here is derived from an EMBL/GenBank/DDBJ whole genome shotgun (WGS) entry which is preliminary data.</text>
</comment>
<dbReference type="InterPro" id="IPR019906">
    <property type="entry name" value="Ribosomal_uL6_bac-type"/>
</dbReference>
<dbReference type="GeneID" id="83016080"/>
<evidence type="ECO:0000256" key="9">
    <source>
        <dbReference type="SAM" id="MobiDB-lite"/>
    </source>
</evidence>
<evidence type="ECO:0000256" key="7">
    <source>
        <dbReference type="RuleBase" id="RU003869"/>
    </source>
</evidence>
<feature type="domain" description="Large ribosomal subunit protein uL6 alpha-beta" evidence="10">
    <location>
        <begin position="91"/>
        <end position="165"/>
    </location>
</feature>
<evidence type="ECO:0000256" key="2">
    <source>
        <dbReference type="ARBA" id="ARBA00022730"/>
    </source>
</evidence>
<evidence type="ECO:0000256" key="6">
    <source>
        <dbReference type="HAMAP-Rule" id="MF_01365"/>
    </source>
</evidence>
<dbReference type="PIRSF" id="PIRSF002162">
    <property type="entry name" value="Ribosomal_L6"/>
    <property type="match status" value="1"/>
</dbReference>